<protein>
    <recommendedName>
        <fullName evidence="4">Transthyretin-like family protein</fullName>
    </recommendedName>
</protein>
<sequence>MRNPMLSLISLLVLVKVVSTDVAGKHAVAIRGQLMCGGVPAENVKVRLFRVKQQKKDDICSLLFGTSVGVLLMTHLFTGNPGVFSYEDGCLIDDKMYAKNGYRKFNYNIPAEYVAMGAKPKKTYDFGTLNIQVITLLNTFSACDREYGIVLNFGCHI</sequence>
<evidence type="ECO:0000313" key="3">
    <source>
        <dbReference type="Proteomes" id="UP000270094"/>
    </source>
</evidence>
<evidence type="ECO:0008006" key="4">
    <source>
        <dbReference type="Google" id="ProtNLM"/>
    </source>
</evidence>
<proteinExistence type="predicted"/>
<keyword evidence="1" id="KW-0732">Signal</keyword>
<dbReference type="AlphaFoldDB" id="A0A3P7JXZ9"/>
<feature type="signal peptide" evidence="1">
    <location>
        <begin position="1"/>
        <end position="20"/>
    </location>
</feature>
<reference evidence="2 3" key="1">
    <citation type="submission" date="2018-11" db="EMBL/GenBank/DDBJ databases">
        <authorList>
            <consortium name="Pathogen Informatics"/>
        </authorList>
    </citation>
    <scope>NUCLEOTIDE SEQUENCE [LARGE SCALE GENOMIC DNA]</scope>
</reference>
<dbReference type="PANTHER" id="PTHR21700:SF48">
    <property type="entry name" value="TRANSTHYRETIN-LIKE FAMILY PROTEIN"/>
    <property type="match status" value="1"/>
</dbReference>
<evidence type="ECO:0000256" key="1">
    <source>
        <dbReference type="SAM" id="SignalP"/>
    </source>
</evidence>
<dbReference type="EMBL" id="UYYB01125490">
    <property type="protein sequence ID" value="VDM83814.1"/>
    <property type="molecule type" value="Genomic_DNA"/>
</dbReference>
<gene>
    <name evidence="2" type="ORF">SVUK_LOCUS18812</name>
</gene>
<dbReference type="GO" id="GO:0009986">
    <property type="term" value="C:cell surface"/>
    <property type="evidence" value="ECO:0007669"/>
    <property type="project" value="InterPro"/>
</dbReference>
<feature type="chain" id="PRO_5018210022" description="Transthyretin-like family protein" evidence="1">
    <location>
        <begin position="21"/>
        <end position="157"/>
    </location>
</feature>
<organism evidence="2 3">
    <name type="scientific">Strongylus vulgaris</name>
    <name type="common">Blood worm</name>
    <dbReference type="NCBI Taxonomy" id="40348"/>
    <lineage>
        <taxon>Eukaryota</taxon>
        <taxon>Metazoa</taxon>
        <taxon>Ecdysozoa</taxon>
        <taxon>Nematoda</taxon>
        <taxon>Chromadorea</taxon>
        <taxon>Rhabditida</taxon>
        <taxon>Rhabditina</taxon>
        <taxon>Rhabditomorpha</taxon>
        <taxon>Strongyloidea</taxon>
        <taxon>Strongylidae</taxon>
        <taxon>Strongylus</taxon>
    </lineage>
</organism>
<name>A0A3P7JXZ9_STRVU</name>
<dbReference type="Proteomes" id="UP000270094">
    <property type="component" value="Unassembled WGS sequence"/>
</dbReference>
<dbReference type="PANTHER" id="PTHR21700">
    <property type="entry name" value="TRANSTHYRETIN-LIKE FAMILY PROTEIN-RELATED"/>
    <property type="match status" value="1"/>
</dbReference>
<accession>A0A3P7JXZ9</accession>
<dbReference type="OrthoDB" id="5811720at2759"/>
<keyword evidence="3" id="KW-1185">Reference proteome</keyword>
<dbReference type="InterPro" id="IPR001534">
    <property type="entry name" value="Transthyretin-like"/>
</dbReference>
<evidence type="ECO:0000313" key="2">
    <source>
        <dbReference type="EMBL" id="VDM83814.1"/>
    </source>
</evidence>